<dbReference type="InterPro" id="IPR017452">
    <property type="entry name" value="GPCR_Rhodpsn_7TM"/>
</dbReference>
<keyword evidence="4 9" id="KW-1133">Transmembrane helix</keyword>
<accession>A0A9D4KZV3</accession>
<feature type="transmembrane region" description="Helical" evidence="9">
    <location>
        <begin position="108"/>
        <end position="130"/>
    </location>
</feature>
<evidence type="ECO:0000256" key="2">
    <source>
        <dbReference type="ARBA" id="ARBA00022475"/>
    </source>
</evidence>
<keyword evidence="7" id="KW-0675">Receptor</keyword>
<dbReference type="PRINTS" id="PR00237">
    <property type="entry name" value="GPCRRHODOPSN"/>
</dbReference>
<comment type="caution">
    <text evidence="11">The sequence shown here is derived from an EMBL/GenBank/DDBJ whole genome shotgun (WGS) entry which is preliminary data.</text>
</comment>
<evidence type="ECO:0000259" key="10">
    <source>
        <dbReference type="PROSITE" id="PS50262"/>
    </source>
</evidence>
<reference evidence="11" key="1">
    <citation type="journal article" date="2019" name="bioRxiv">
        <title>The Genome of the Zebra Mussel, Dreissena polymorpha: A Resource for Invasive Species Research.</title>
        <authorList>
            <person name="McCartney M.A."/>
            <person name="Auch B."/>
            <person name="Kono T."/>
            <person name="Mallez S."/>
            <person name="Zhang Y."/>
            <person name="Obille A."/>
            <person name="Becker A."/>
            <person name="Abrahante J.E."/>
            <person name="Garbe J."/>
            <person name="Badalamenti J.P."/>
            <person name="Herman A."/>
            <person name="Mangelson H."/>
            <person name="Liachko I."/>
            <person name="Sullivan S."/>
            <person name="Sone E.D."/>
            <person name="Koren S."/>
            <person name="Silverstein K.A.T."/>
            <person name="Beckman K.B."/>
            <person name="Gohl D.M."/>
        </authorList>
    </citation>
    <scope>NUCLEOTIDE SEQUENCE</scope>
    <source>
        <strain evidence="11">Duluth1</strain>
        <tissue evidence="11">Whole animal</tissue>
    </source>
</reference>
<dbReference type="PANTHER" id="PTHR24228:SF74">
    <property type="entry name" value="G-PROTEIN COUPLED RECEPTORS FAMILY 1 PROFILE DOMAIN-CONTAINING PROTEIN"/>
    <property type="match status" value="1"/>
</dbReference>
<keyword evidence="6 9" id="KW-0472">Membrane</keyword>
<evidence type="ECO:0000256" key="1">
    <source>
        <dbReference type="ARBA" id="ARBA00004651"/>
    </source>
</evidence>
<protein>
    <recommendedName>
        <fullName evidence="10">G-protein coupled receptors family 1 profile domain-containing protein</fullName>
    </recommendedName>
</protein>
<dbReference type="Pfam" id="PF00001">
    <property type="entry name" value="7tm_1"/>
    <property type="match status" value="1"/>
</dbReference>
<name>A0A9D4KZV3_DREPO</name>
<dbReference type="GO" id="GO:0004930">
    <property type="term" value="F:G protein-coupled receptor activity"/>
    <property type="evidence" value="ECO:0007669"/>
    <property type="project" value="UniProtKB-KW"/>
</dbReference>
<keyword evidence="12" id="KW-1185">Reference proteome</keyword>
<organism evidence="11 12">
    <name type="scientific">Dreissena polymorpha</name>
    <name type="common">Zebra mussel</name>
    <name type="synonym">Mytilus polymorpha</name>
    <dbReference type="NCBI Taxonomy" id="45954"/>
    <lineage>
        <taxon>Eukaryota</taxon>
        <taxon>Metazoa</taxon>
        <taxon>Spiralia</taxon>
        <taxon>Lophotrochozoa</taxon>
        <taxon>Mollusca</taxon>
        <taxon>Bivalvia</taxon>
        <taxon>Autobranchia</taxon>
        <taxon>Heteroconchia</taxon>
        <taxon>Euheterodonta</taxon>
        <taxon>Imparidentia</taxon>
        <taxon>Neoheterodontei</taxon>
        <taxon>Myida</taxon>
        <taxon>Dreissenoidea</taxon>
        <taxon>Dreissenidae</taxon>
        <taxon>Dreissena</taxon>
    </lineage>
</organism>
<dbReference type="PANTHER" id="PTHR24228">
    <property type="entry name" value="B2 BRADYKININ RECEPTOR/ANGIOTENSIN II RECEPTOR"/>
    <property type="match status" value="1"/>
</dbReference>
<dbReference type="Proteomes" id="UP000828390">
    <property type="component" value="Unassembled WGS sequence"/>
</dbReference>
<gene>
    <name evidence="11" type="ORF">DPMN_090267</name>
</gene>
<evidence type="ECO:0000313" key="12">
    <source>
        <dbReference type="Proteomes" id="UP000828390"/>
    </source>
</evidence>
<dbReference type="SUPFAM" id="SSF81321">
    <property type="entry name" value="Family A G protein-coupled receptor-like"/>
    <property type="match status" value="1"/>
</dbReference>
<evidence type="ECO:0000256" key="4">
    <source>
        <dbReference type="ARBA" id="ARBA00022989"/>
    </source>
</evidence>
<feature type="transmembrane region" description="Helical" evidence="9">
    <location>
        <begin position="60"/>
        <end position="80"/>
    </location>
</feature>
<keyword evidence="8" id="KW-0807">Transducer</keyword>
<keyword evidence="3 9" id="KW-0812">Transmembrane</keyword>
<evidence type="ECO:0000256" key="3">
    <source>
        <dbReference type="ARBA" id="ARBA00022692"/>
    </source>
</evidence>
<evidence type="ECO:0000256" key="8">
    <source>
        <dbReference type="ARBA" id="ARBA00023224"/>
    </source>
</evidence>
<sequence length="244" mass="27834">MYRRRGDSCHTSTGFCSVVGGIRHTLSGSIVLTLAAIALYRLLNVMYFDSYMLMSRTRQFTVTLSLCWLVPMGFSIPPALHLWGAFTLQSSIVTCTYDLSGDQSNKTAGVTAAFIVPCLFCVYCYTRIGVTSFRRLRQDVTEDGKSKALKLSSMMMSIFLLFFLGTFPYTVVNWIDVDYKYPINHIWSMMFGWGMFCFNPLLITILDSRIRNVYKNIFMGEEKIVQPREKGFAISRTVIDNTDF</sequence>
<evidence type="ECO:0000256" key="6">
    <source>
        <dbReference type="ARBA" id="ARBA00023136"/>
    </source>
</evidence>
<dbReference type="PROSITE" id="PS50262">
    <property type="entry name" value="G_PROTEIN_RECEP_F1_2"/>
    <property type="match status" value="1"/>
</dbReference>
<keyword evidence="2" id="KW-1003">Cell membrane</keyword>
<dbReference type="Gene3D" id="1.20.1070.10">
    <property type="entry name" value="Rhodopsin 7-helix transmembrane proteins"/>
    <property type="match status" value="1"/>
</dbReference>
<reference evidence="11" key="2">
    <citation type="submission" date="2020-11" db="EMBL/GenBank/DDBJ databases">
        <authorList>
            <person name="McCartney M.A."/>
            <person name="Auch B."/>
            <person name="Kono T."/>
            <person name="Mallez S."/>
            <person name="Becker A."/>
            <person name="Gohl D.M."/>
            <person name="Silverstein K.A.T."/>
            <person name="Koren S."/>
            <person name="Bechman K.B."/>
            <person name="Herman A."/>
            <person name="Abrahante J.E."/>
            <person name="Garbe J."/>
        </authorList>
    </citation>
    <scope>NUCLEOTIDE SEQUENCE</scope>
    <source>
        <strain evidence="11">Duluth1</strain>
        <tissue evidence="11">Whole animal</tissue>
    </source>
</reference>
<feature type="domain" description="G-protein coupled receptors family 1 profile" evidence="10">
    <location>
        <begin position="1"/>
        <end position="203"/>
    </location>
</feature>
<keyword evidence="5" id="KW-0297">G-protein coupled receptor</keyword>
<evidence type="ECO:0000256" key="5">
    <source>
        <dbReference type="ARBA" id="ARBA00023040"/>
    </source>
</evidence>
<feature type="transmembrane region" description="Helical" evidence="9">
    <location>
        <begin position="30"/>
        <end position="48"/>
    </location>
</feature>
<evidence type="ECO:0000313" key="11">
    <source>
        <dbReference type="EMBL" id="KAH3847931.1"/>
    </source>
</evidence>
<evidence type="ECO:0000256" key="7">
    <source>
        <dbReference type="ARBA" id="ARBA00023170"/>
    </source>
</evidence>
<comment type="subcellular location">
    <subcellularLocation>
        <location evidence="1">Cell membrane</location>
        <topology evidence="1">Multi-pass membrane protein</topology>
    </subcellularLocation>
</comment>
<dbReference type="EMBL" id="JAIWYP010000003">
    <property type="protein sequence ID" value="KAH3847931.1"/>
    <property type="molecule type" value="Genomic_DNA"/>
</dbReference>
<feature type="transmembrane region" description="Helical" evidence="9">
    <location>
        <begin position="151"/>
        <end position="174"/>
    </location>
</feature>
<evidence type="ECO:0000256" key="9">
    <source>
        <dbReference type="SAM" id="Phobius"/>
    </source>
</evidence>
<dbReference type="InterPro" id="IPR000276">
    <property type="entry name" value="GPCR_Rhodpsn"/>
</dbReference>
<dbReference type="GO" id="GO:0005886">
    <property type="term" value="C:plasma membrane"/>
    <property type="evidence" value="ECO:0007669"/>
    <property type="project" value="UniProtKB-SubCell"/>
</dbReference>
<dbReference type="AlphaFoldDB" id="A0A9D4KZV3"/>
<proteinExistence type="predicted"/>
<feature type="transmembrane region" description="Helical" evidence="9">
    <location>
        <begin position="186"/>
        <end position="206"/>
    </location>
</feature>